<sequence>MVLEVCANSFTSAEIAQKAGANRIELCEELSIGGVTPDHATILKVKEQLTIPTHVLIRPRGGNFVYTSQEIDQMLEDIQYCRNLGCEGIVSGALTKEGRLAIKTTQLLIEASKGMEFTFHRAFDICTNPATTIYHLLDMGVTRLLSSGQKNKAVYGIAYLKSLQELTKDSLQIMPGGGITSENILSFKKAGFTMAHFSAIKKESDSNTMFNSAISGFSDSKEIQKIKHLVAS</sequence>
<dbReference type="Proteomes" id="UP001254488">
    <property type="component" value="Unassembled WGS sequence"/>
</dbReference>
<dbReference type="EMBL" id="JAVRHZ010000002">
    <property type="protein sequence ID" value="MDT0555676.1"/>
    <property type="molecule type" value="Genomic_DNA"/>
</dbReference>
<dbReference type="RefSeq" id="WP_311332625.1">
    <property type="nucleotide sequence ID" value="NZ_JAVRHZ010000002.1"/>
</dbReference>
<dbReference type="PANTHER" id="PTHR12598:SF0">
    <property type="entry name" value="COPPER HOMEOSTASIS PROTEIN CUTC HOMOLOG"/>
    <property type="match status" value="1"/>
</dbReference>
<proteinExistence type="inferred from homology"/>
<evidence type="ECO:0000313" key="4">
    <source>
        <dbReference type="Proteomes" id="UP001254488"/>
    </source>
</evidence>
<keyword evidence="4" id="KW-1185">Reference proteome</keyword>
<evidence type="ECO:0000313" key="3">
    <source>
        <dbReference type="EMBL" id="MDT0555676.1"/>
    </source>
</evidence>
<evidence type="ECO:0000256" key="1">
    <source>
        <dbReference type="ARBA" id="ARBA00007768"/>
    </source>
</evidence>
<name>A0ABU2YBW1_9FLAO</name>
<dbReference type="HAMAP" id="MF_00795">
    <property type="entry name" value="CutC"/>
    <property type="match status" value="1"/>
</dbReference>
<dbReference type="InterPro" id="IPR005627">
    <property type="entry name" value="CutC-like"/>
</dbReference>
<protein>
    <recommendedName>
        <fullName evidence="2">PF03932 family protein CutC</fullName>
    </recommendedName>
</protein>
<dbReference type="SUPFAM" id="SSF110395">
    <property type="entry name" value="CutC-like"/>
    <property type="match status" value="1"/>
</dbReference>
<comment type="caution">
    <text evidence="3">The sequence shown here is derived from an EMBL/GenBank/DDBJ whole genome shotgun (WGS) entry which is preliminary data.</text>
</comment>
<comment type="similarity">
    <text evidence="1 2">Belongs to the CutC family.</text>
</comment>
<comment type="caution">
    <text evidence="2">Once thought to be involved in copper homeostasis, experiments in E.coli have shown this is not the case.</text>
</comment>
<gene>
    <name evidence="2" type="primary">cutC</name>
    <name evidence="3" type="ORF">RM538_06650</name>
</gene>
<comment type="subcellular location">
    <subcellularLocation>
        <location evidence="2">Cytoplasm</location>
    </subcellularLocation>
</comment>
<organism evidence="3 4">
    <name type="scientific">Patiriisocius hiemis</name>
    <dbReference type="NCBI Taxonomy" id="3075604"/>
    <lineage>
        <taxon>Bacteria</taxon>
        <taxon>Pseudomonadati</taxon>
        <taxon>Bacteroidota</taxon>
        <taxon>Flavobacteriia</taxon>
        <taxon>Flavobacteriales</taxon>
        <taxon>Flavobacteriaceae</taxon>
        <taxon>Patiriisocius</taxon>
    </lineage>
</organism>
<keyword evidence="2" id="KW-0963">Cytoplasm</keyword>
<dbReference type="PANTHER" id="PTHR12598">
    <property type="entry name" value="COPPER HOMEOSTASIS PROTEIN CUTC"/>
    <property type="match status" value="1"/>
</dbReference>
<dbReference type="Gene3D" id="3.20.20.380">
    <property type="entry name" value="Copper homeostasis (CutC) domain"/>
    <property type="match status" value="1"/>
</dbReference>
<accession>A0ABU2YBW1</accession>
<reference evidence="3 4" key="1">
    <citation type="submission" date="2023-09" db="EMBL/GenBank/DDBJ databases">
        <authorList>
            <person name="Rey-Velasco X."/>
        </authorList>
    </citation>
    <scope>NUCLEOTIDE SEQUENCE [LARGE SCALE GENOMIC DNA]</scope>
    <source>
        <strain evidence="3 4">W242</strain>
    </source>
</reference>
<evidence type="ECO:0000256" key="2">
    <source>
        <dbReference type="HAMAP-Rule" id="MF_00795"/>
    </source>
</evidence>
<dbReference type="Pfam" id="PF03932">
    <property type="entry name" value="CutC"/>
    <property type="match status" value="1"/>
</dbReference>
<dbReference type="InterPro" id="IPR036822">
    <property type="entry name" value="CutC-like_dom_sf"/>
</dbReference>